<evidence type="ECO:0000256" key="1">
    <source>
        <dbReference type="SAM" id="MobiDB-lite"/>
    </source>
</evidence>
<dbReference type="Proteomes" id="UP000007752">
    <property type="component" value="Chromosome 3"/>
</dbReference>
<organism evidence="2">
    <name type="scientific">Oryza sativa subsp. japonica</name>
    <name type="common">Rice</name>
    <dbReference type="NCBI Taxonomy" id="39947"/>
    <lineage>
        <taxon>Eukaryota</taxon>
        <taxon>Viridiplantae</taxon>
        <taxon>Streptophyta</taxon>
        <taxon>Embryophyta</taxon>
        <taxon>Tracheophyta</taxon>
        <taxon>Spermatophyta</taxon>
        <taxon>Magnoliopsida</taxon>
        <taxon>Liliopsida</taxon>
        <taxon>Poales</taxon>
        <taxon>Poaceae</taxon>
        <taxon>BOP clade</taxon>
        <taxon>Oryzoideae</taxon>
        <taxon>Oryzeae</taxon>
        <taxon>Oryzinae</taxon>
        <taxon>Oryza</taxon>
        <taxon>Oryza sativa</taxon>
    </lineage>
</organism>
<dbReference type="EMBL" id="CM000140">
    <property type="protein sequence ID" value="EAZ29162.1"/>
    <property type="molecule type" value="Genomic_DNA"/>
</dbReference>
<proteinExistence type="predicted"/>
<reference evidence="2" key="2">
    <citation type="submission" date="2008-12" db="EMBL/GenBank/DDBJ databases">
        <title>Improved gene annotation of the rice (Oryza sativa) genomes.</title>
        <authorList>
            <person name="Wang J."/>
            <person name="Li R."/>
            <person name="Fan W."/>
            <person name="Huang Q."/>
            <person name="Zhang J."/>
            <person name="Zhou Y."/>
            <person name="Hu Y."/>
            <person name="Zi S."/>
            <person name="Li J."/>
            <person name="Ni P."/>
            <person name="Zheng H."/>
            <person name="Zhang Y."/>
            <person name="Zhao M."/>
            <person name="Hao Q."/>
            <person name="McDermott J."/>
            <person name="Samudrala R."/>
            <person name="Kristiansen K."/>
            <person name="Wong G.K.-S."/>
        </authorList>
    </citation>
    <scope>NUCLEOTIDE SEQUENCE</scope>
</reference>
<feature type="compositionally biased region" description="Gly residues" evidence="1">
    <location>
        <begin position="1"/>
        <end position="27"/>
    </location>
</feature>
<feature type="region of interest" description="Disordered" evidence="1">
    <location>
        <begin position="1"/>
        <end position="102"/>
    </location>
</feature>
<reference evidence="2" key="1">
    <citation type="journal article" date="2005" name="PLoS Biol.">
        <title>The genomes of Oryza sativa: a history of duplications.</title>
        <authorList>
            <person name="Yu J."/>
            <person name="Wang J."/>
            <person name="Lin W."/>
            <person name="Li S."/>
            <person name="Li H."/>
            <person name="Zhou J."/>
            <person name="Ni P."/>
            <person name="Dong W."/>
            <person name="Hu S."/>
            <person name="Zeng C."/>
            <person name="Zhang J."/>
            <person name="Zhang Y."/>
            <person name="Li R."/>
            <person name="Xu Z."/>
            <person name="Li S."/>
            <person name="Li X."/>
            <person name="Zheng H."/>
            <person name="Cong L."/>
            <person name="Lin L."/>
            <person name="Yin J."/>
            <person name="Geng J."/>
            <person name="Li G."/>
            <person name="Shi J."/>
            <person name="Liu J."/>
            <person name="Lv H."/>
            <person name="Li J."/>
            <person name="Wang J."/>
            <person name="Deng Y."/>
            <person name="Ran L."/>
            <person name="Shi X."/>
            <person name="Wang X."/>
            <person name="Wu Q."/>
            <person name="Li C."/>
            <person name="Ren X."/>
            <person name="Wang J."/>
            <person name="Wang X."/>
            <person name="Li D."/>
            <person name="Liu D."/>
            <person name="Zhang X."/>
            <person name="Ji Z."/>
            <person name="Zhao W."/>
            <person name="Sun Y."/>
            <person name="Zhang Z."/>
            <person name="Bao J."/>
            <person name="Han Y."/>
            <person name="Dong L."/>
            <person name="Ji J."/>
            <person name="Chen P."/>
            <person name="Wu S."/>
            <person name="Liu J."/>
            <person name="Xiao Y."/>
            <person name="Bu D."/>
            <person name="Tan J."/>
            <person name="Yang L."/>
            <person name="Ye C."/>
            <person name="Zhang J."/>
            <person name="Xu J."/>
            <person name="Zhou Y."/>
            <person name="Yu Y."/>
            <person name="Zhang B."/>
            <person name="Zhuang S."/>
            <person name="Wei H."/>
            <person name="Liu B."/>
            <person name="Lei M."/>
            <person name="Yu H."/>
            <person name="Li Y."/>
            <person name="Xu H."/>
            <person name="Wei S."/>
            <person name="He X."/>
            <person name="Fang L."/>
            <person name="Zhang Z."/>
            <person name="Zhang Y."/>
            <person name="Huang X."/>
            <person name="Su Z."/>
            <person name="Tong W."/>
            <person name="Li J."/>
            <person name="Tong Z."/>
            <person name="Li S."/>
            <person name="Ye J."/>
            <person name="Wang L."/>
            <person name="Fang L."/>
            <person name="Lei T."/>
            <person name="Chen C."/>
            <person name="Chen H."/>
            <person name="Xu Z."/>
            <person name="Li H."/>
            <person name="Huang H."/>
            <person name="Zhang F."/>
            <person name="Xu H."/>
            <person name="Li N."/>
            <person name="Zhao C."/>
            <person name="Li S."/>
            <person name="Dong L."/>
            <person name="Huang Y."/>
            <person name="Li L."/>
            <person name="Xi Y."/>
            <person name="Qi Q."/>
            <person name="Li W."/>
            <person name="Zhang B."/>
            <person name="Hu W."/>
            <person name="Zhang Y."/>
            <person name="Tian X."/>
            <person name="Jiao Y."/>
            <person name="Liang X."/>
            <person name="Jin J."/>
            <person name="Gao L."/>
            <person name="Zheng W."/>
            <person name="Hao B."/>
            <person name="Liu S."/>
            <person name="Wang W."/>
            <person name="Yuan L."/>
            <person name="Cao M."/>
            <person name="McDermott J."/>
            <person name="Samudrala R."/>
            <person name="Wang J."/>
            <person name="Wong G.K."/>
            <person name="Yang H."/>
        </authorList>
    </citation>
    <scope>NUCLEOTIDE SEQUENCE [LARGE SCALE GENOMIC DNA]</scope>
</reference>
<accession>A3APC3</accession>
<feature type="compositionally biased region" description="Basic and acidic residues" evidence="1">
    <location>
        <begin position="85"/>
        <end position="102"/>
    </location>
</feature>
<feature type="compositionally biased region" description="Basic and acidic residues" evidence="1">
    <location>
        <begin position="30"/>
        <end position="41"/>
    </location>
</feature>
<gene>
    <name evidence="2" type="ORF">OsJ_13221</name>
</gene>
<dbReference type="AlphaFoldDB" id="A3APC3"/>
<sequence>MVVDATGGGGLVADAAGGGEAGGGGRCGHGHPEMPPADKSRRPGAHRGASAKNQGEEFANSQDQLSQEKAGPRDGPGGGAVGGADWKEASLRWDGGKREQGWVKERLPVLAGPGSRLLWA</sequence>
<name>A3APC3_ORYSJ</name>
<protein>
    <submittedName>
        <fullName evidence="2">Uncharacterized protein</fullName>
    </submittedName>
</protein>
<evidence type="ECO:0000313" key="2">
    <source>
        <dbReference type="EMBL" id="EAZ29162.1"/>
    </source>
</evidence>